<sequence length="99" mass="10567">MLKFVSRLHEQEVEDDKSDVVIASPGSDHETIAPSVAGSSKFFGATPSKEEAKAIPGASGISLENVKSDTLSTELKKRPSSMRGSQGQEQPLDEDGSEY</sequence>
<dbReference type="EMBL" id="BLXT01001819">
    <property type="protein sequence ID" value="GFN87950.1"/>
    <property type="molecule type" value="Genomic_DNA"/>
</dbReference>
<feature type="region of interest" description="Disordered" evidence="1">
    <location>
        <begin position="1"/>
        <end position="40"/>
    </location>
</feature>
<proteinExistence type="predicted"/>
<evidence type="ECO:0000313" key="3">
    <source>
        <dbReference type="Proteomes" id="UP000735302"/>
    </source>
</evidence>
<keyword evidence="3" id="KW-1185">Reference proteome</keyword>
<evidence type="ECO:0000256" key="1">
    <source>
        <dbReference type="SAM" id="MobiDB-lite"/>
    </source>
</evidence>
<accession>A0AAV3YKZ4</accession>
<comment type="caution">
    <text evidence="2">The sequence shown here is derived from an EMBL/GenBank/DDBJ whole genome shotgun (WGS) entry which is preliminary data.</text>
</comment>
<feature type="region of interest" description="Disordered" evidence="1">
    <location>
        <begin position="65"/>
        <end position="99"/>
    </location>
</feature>
<dbReference type="Proteomes" id="UP000735302">
    <property type="component" value="Unassembled WGS sequence"/>
</dbReference>
<dbReference type="AlphaFoldDB" id="A0AAV3YKZ4"/>
<organism evidence="2 3">
    <name type="scientific">Plakobranchus ocellatus</name>
    <dbReference type="NCBI Taxonomy" id="259542"/>
    <lineage>
        <taxon>Eukaryota</taxon>
        <taxon>Metazoa</taxon>
        <taxon>Spiralia</taxon>
        <taxon>Lophotrochozoa</taxon>
        <taxon>Mollusca</taxon>
        <taxon>Gastropoda</taxon>
        <taxon>Heterobranchia</taxon>
        <taxon>Euthyneura</taxon>
        <taxon>Panpulmonata</taxon>
        <taxon>Sacoglossa</taxon>
        <taxon>Placobranchoidea</taxon>
        <taxon>Plakobranchidae</taxon>
        <taxon>Plakobranchus</taxon>
    </lineage>
</organism>
<evidence type="ECO:0000313" key="2">
    <source>
        <dbReference type="EMBL" id="GFN87950.1"/>
    </source>
</evidence>
<reference evidence="2 3" key="1">
    <citation type="journal article" date="2021" name="Elife">
        <title>Chloroplast acquisition without the gene transfer in kleptoplastic sea slugs, Plakobranchus ocellatus.</title>
        <authorList>
            <person name="Maeda T."/>
            <person name="Takahashi S."/>
            <person name="Yoshida T."/>
            <person name="Shimamura S."/>
            <person name="Takaki Y."/>
            <person name="Nagai Y."/>
            <person name="Toyoda A."/>
            <person name="Suzuki Y."/>
            <person name="Arimoto A."/>
            <person name="Ishii H."/>
            <person name="Satoh N."/>
            <person name="Nishiyama T."/>
            <person name="Hasebe M."/>
            <person name="Maruyama T."/>
            <person name="Minagawa J."/>
            <person name="Obokata J."/>
            <person name="Shigenobu S."/>
        </authorList>
    </citation>
    <scope>NUCLEOTIDE SEQUENCE [LARGE SCALE GENOMIC DNA]</scope>
</reference>
<protein>
    <submittedName>
        <fullName evidence="2">Uncharacterized protein</fullName>
    </submittedName>
</protein>
<gene>
    <name evidence="2" type="ORF">PoB_001445600</name>
</gene>
<name>A0AAV3YKZ4_9GAST</name>